<sequence>MYDQGFASGGKKSDFVVSNFDNTLKSLRELHNYVKTHLSLDIWALNIILVAFVFGPTVWTAMKEAQHDDDDYAFSIPVDDPVEHSVRILMESTGSNEQRQHEKSTPNNKSRQSGNNEQTTIISPEEDAKRILNDLLGSDNVKTTASRVASNVIQSPPFQNASVLQNERIYAAVKELLMQLLNDEEVYDELTKLVVQLGEERDVLSATQKLLTVSAHATLNDPDVLDHSMEFATEVVGDDVVQRTGGEALRNTVGYAVQPTGGAMLAGLGTIVLAGVLHFYFSRGSDGGSMSNGSGNSISDRASPLQTQPSTSSLDTSSSRILWTPLFQKLTSIPGNVYELIRNAAAKALSLNGAITTFCSSGWGFTRSFSSKMGNSVMAIYNSIVSNTLHW</sequence>
<evidence type="ECO:0000256" key="2">
    <source>
        <dbReference type="SAM" id="Phobius"/>
    </source>
</evidence>
<feature type="region of interest" description="Disordered" evidence="1">
    <location>
        <begin position="92"/>
        <end position="124"/>
    </location>
</feature>
<keyword evidence="2" id="KW-0472">Membrane</keyword>
<dbReference type="PANTHER" id="PTHR37935:SF1">
    <property type="entry name" value="CHROMOSOME UNDETERMINED SCAFFOLD_14, WHOLE GENOME SHOTGUN SEQUENCE"/>
    <property type="match status" value="1"/>
</dbReference>
<dbReference type="AlphaFoldDB" id="A0AAD9DGC5"/>
<keyword evidence="2" id="KW-0812">Transmembrane</keyword>
<evidence type="ECO:0000313" key="4">
    <source>
        <dbReference type="Proteomes" id="UP001224775"/>
    </source>
</evidence>
<feature type="compositionally biased region" description="Low complexity" evidence="1">
    <location>
        <begin position="291"/>
        <end position="300"/>
    </location>
</feature>
<protein>
    <submittedName>
        <fullName evidence="3">Uncharacterized protein</fullName>
    </submittedName>
</protein>
<accession>A0AAD9DGC5</accession>
<proteinExistence type="predicted"/>
<name>A0AAD9DGC5_9STRA</name>
<reference evidence="3" key="1">
    <citation type="submission" date="2023-06" db="EMBL/GenBank/DDBJ databases">
        <title>Survivors Of The Sea: Transcriptome response of Skeletonema marinoi to long-term dormancy.</title>
        <authorList>
            <person name="Pinder M.I.M."/>
            <person name="Kourtchenko O."/>
            <person name="Robertson E.K."/>
            <person name="Larsson T."/>
            <person name="Maumus F."/>
            <person name="Osuna-Cruz C.M."/>
            <person name="Vancaester E."/>
            <person name="Stenow R."/>
            <person name="Vandepoele K."/>
            <person name="Ploug H."/>
            <person name="Bruchert V."/>
            <person name="Godhe A."/>
            <person name="Topel M."/>
        </authorList>
    </citation>
    <scope>NUCLEOTIDE SEQUENCE</scope>
    <source>
        <strain evidence="3">R05AC</strain>
    </source>
</reference>
<keyword evidence="4" id="KW-1185">Reference proteome</keyword>
<evidence type="ECO:0000256" key="1">
    <source>
        <dbReference type="SAM" id="MobiDB-lite"/>
    </source>
</evidence>
<feature type="transmembrane region" description="Helical" evidence="2">
    <location>
        <begin position="261"/>
        <end position="281"/>
    </location>
</feature>
<feature type="compositionally biased region" description="Polar residues" evidence="1">
    <location>
        <begin position="105"/>
        <end position="122"/>
    </location>
</feature>
<dbReference type="EMBL" id="JATAAI010000006">
    <property type="protein sequence ID" value="KAK1744855.1"/>
    <property type="molecule type" value="Genomic_DNA"/>
</dbReference>
<dbReference type="Proteomes" id="UP001224775">
    <property type="component" value="Unassembled WGS sequence"/>
</dbReference>
<keyword evidence="2" id="KW-1133">Transmembrane helix</keyword>
<dbReference type="PANTHER" id="PTHR37935">
    <property type="entry name" value="CHROMOSOME UNDETERMINED SCAFFOLD_14, WHOLE GENOME SHOTGUN SEQUENCE"/>
    <property type="match status" value="1"/>
</dbReference>
<evidence type="ECO:0000313" key="3">
    <source>
        <dbReference type="EMBL" id="KAK1744855.1"/>
    </source>
</evidence>
<feature type="transmembrane region" description="Helical" evidence="2">
    <location>
        <begin position="38"/>
        <end position="59"/>
    </location>
</feature>
<organism evidence="3 4">
    <name type="scientific">Skeletonema marinoi</name>
    <dbReference type="NCBI Taxonomy" id="267567"/>
    <lineage>
        <taxon>Eukaryota</taxon>
        <taxon>Sar</taxon>
        <taxon>Stramenopiles</taxon>
        <taxon>Ochrophyta</taxon>
        <taxon>Bacillariophyta</taxon>
        <taxon>Coscinodiscophyceae</taxon>
        <taxon>Thalassiosirophycidae</taxon>
        <taxon>Thalassiosirales</taxon>
        <taxon>Skeletonemataceae</taxon>
        <taxon>Skeletonema</taxon>
        <taxon>Skeletonema marinoi-dohrnii complex</taxon>
    </lineage>
</organism>
<gene>
    <name evidence="3" type="ORF">QTG54_004146</name>
</gene>
<feature type="region of interest" description="Disordered" evidence="1">
    <location>
        <begin position="291"/>
        <end position="316"/>
    </location>
</feature>
<comment type="caution">
    <text evidence="3">The sequence shown here is derived from an EMBL/GenBank/DDBJ whole genome shotgun (WGS) entry which is preliminary data.</text>
</comment>